<keyword evidence="3" id="KW-1185">Reference proteome</keyword>
<dbReference type="AlphaFoldDB" id="A0A813DT04"/>
<feature type="coiled-coil region" evidence="1">
    <location>
        <begin position="23"/>
        <end position="86"/>
    </location>
</feature>
<reference evidence="2" key="1">
    <citation type="submission" date="2021-02" db="EMBL/GenBank/DDBJ databases">
        <authorList>
            <person name="Dougan E. K."/>
            <person name="Rhodes N."/>
            <person name="Thang M."/>
            <person name="Chan C."/>
        </authorList>
    </citation>
    <scope>NUCLEOTIDE SEQUENCE</scope>
</reference>
<keyword evidence="1" id="KW-0175">Coiled coil</keyword>
<accession>A0A813DT04</accession>
<protein>
    <submittedName>
        <fullName evidence="2">Uncharacterized protein</fullName>
    </submittedName>
</protein>
<proteinExistence type="predicted"/>
<evidence type="ECO:0000313" key="2">
    <source>
        <dbReference type="EMBL" id="CAE8589488.1"/>
    </source>
</evidence>
<dbReference type="Proteomes" id="UP000654075">
    <property type="component" value="Unassembled WGS sequence"/>
</dbReference>
<organism evidence="2 3">
    <name type="scientific">Polarella glacialis</name>
    <name type="common">Dinoflagellate</name>
    <dbReference type="NCBI Taxonomy" id="89957"/>
    <lineage>
        <taxon>Eukaryota</taxon>
        <taxon>Sar</taxon>
        <taxon>Alveolata</taxon>
        <taxon>Dinophyceae</taxon>
        <taxon>Suessiales</taxon>
        <taxon>Suessiaceae</taxon>
        <taxon>Polarella</taxon>
    </lineage>
</organism>
<evidence type="ECO:0000313" key="3">
    <source>
        <dbReference type="Proteomes" id="UP000654075"/>
    </source>
</evidence>
<dbReference type="EMBL" id="CAJNNV010003723">
    <property type="protein sequence ID" value="CAE8589488.1"/>
    <property type="molecule type" value="Genomic_DNA"/>
</dbReference>
<name>A0A813DT04_POLGL</name>
<comment type="caution">
    <text evidence="2">The sequence shown here is derived from an EMBL/GenBank/DDBJ whole genome shotgun (WGS) entry which is preliminary data.</text>
</comment>
<feature type="non-terminal residue" evidence="2">
    <location>
        <position position="104"/>
    </location>
</feature>
<sequence>ERSLWSSRGQEVEERCKVLQGRLQAESEKVRTLEGSCEALRLQKAACQKMQSRLNWWEASVDSIAALCAESEIVAWEKELREATQQTLGRLADRRLELRVAAAM</sequence>
<gene>
    <name evidence="2" type="ORF">PGLA1383_LOCUS8247</name>
</gene>
<evidence type="ECO:0000256" key="1">
    <source>
        <dbReference type="SAM" id="Coils"/>
    </source>
</evidence>
<feature type="non-terminal residue" evidence="2">
    <location>
        <position position="1"/>
    </location>
</feature>